<dbReference type="PROSITE" id="PS51910">
    <property type="entry name" value="GH18_2"/>
    <property type="match status" value="1"/>
</dbReference>
<keyword evidence="4" id="KW-1133">Transmembrane helix</keyword>
<proteinExistence type="inferred from homology"/>
<evidence type="ECO:0000256" key="1">
    <source>
        <dbReference type="ARBA" id="ARBA00008682"/>
    </source>
</evidence>
<dbReference type="Gene3D" id="3.10.50.10">
    <property type="match status" value="1"/>
</dbReference>
<feature type="non-terminal residue" evidence="6">
    <location>
        <position position="1"/>
    </location>
</feature>
<dbReference type="SUPFAM" id="SSF54556">
    <property type="entry name" value="Chitinase insertion domain"/>
    <property type="match status" value="1"/>
</dbReference>
<dbReference type="PANTHER" id="PTHR47700">
    <property type="entry name" value="V CHITINASE, PUTATIVE (AFU_ORTHOLOGUE AFUA_6G13720)-RELATED"/>
    <property type="match status" value="1"/>
</dbReference>
<dbReference type="Gene3D" id="3.20.20.80">
    <property type="entry name" value="Glycosidases"/>
    <property type="match status" value="1"/>
</dbReference>
<protein>
    <submittedName>
        <fullName evidence="6">Killer toxin subunits alpha/beta</fullName>
    </submittedName>
</protein>
<organism evidence="6 7">
    <name type="scientific">Staphylotrichum tortipilum</name>
    <dbReference type="NCBI Taxonomy" id="2831512"/>
    <lineage>
        <taxon>Eukaryota</taxon>
        <taxon>Fungi</taxon>
        <taxon>Dikarya</taxon>
        <taxon>Ascomycota</taxon>
        <taxon>Pezizomycotina</taxon>
        <taxon>Sordariomycetes</taxon>
        <taxon>Sordariomycetidae</taxon>
        <taxon>Sordariales</taxon>
        <taxon>Chaetomiaceae</taxon>
        <taxon>Staphylotrichum</taxon>
    </lineage>
</organism>
<accession>A0AAN6MAJ2</accession>
<dbReference type="Pfam" id="PF00704">
    <property type="entry name" value="Glyco_hydro_18"/>
    <property type="match status" value="1"/>
</dbReference>
<dbReference type="AlphaFoldDB" id="A0AAN6MAJ2"/>
<reference evidence="6" key="2">
    <citation type="submission" date="2023-05" db="EMBL/GenBank/DDBJ databases">
        <authorList>
            <consortium name="Lawrence Berkeley National Laboratory"/>
            <person name="Steindorff A."/>
            <person name="Hensen N."/>
            <person name="Bonometti L."/>
            <person name="Westerberg I."/>
            <person name="Brannstrom I.O."/>
            <person name="Guillou S."/>
            <person name="Cros-Aarteil S."/>
            <person name="Calhoun S."/>
            <person name="Haridas S."/>
            <person name="Kuo A."/>
            <person name="Mondo S."/>
            <person name="Pangilinan J."/>
            <person name="Riley R."/>
            <person name="Labutti K."/>
            <person name="Andreopoulos B."/>
            <person name="Lipzen A."/>
            <person name="Chen C."/>
            <person name="Yanf M."/>
            <person name="Daum C."/>
            <person name="Ng V."/>
            <person name="Clum A."/>
            <person name="Ohm R."/>
            <person name="Martin F."/>
            <person name="Silar P."/>
            <person name="Natvig D."/>
            <person name="Lalanne C."/>
            <person name="Gautier V."/>
            <person name="Ament-Velasquez S.L."/>
            <person name="Kruys A."/>
            <person name="Hutchinson M.I."/>
            <person name="Powell A.J."/>
            <person name="Barry K."/>
            <person name="Miller A.N."/>
            <person name="Grigoriev I.V."/>
            <person name="Debuchy R."/>
            <person name="Gladieux P."/>
            <person name="Thoren M.H."/>
            <person name="Johannesson H."/>
        </authorList>
    </citation>
    <scope>NUCLEOTIDE SEQUENCE</scope>
    <source>
        <strain evidence="6">CBS 103.79</strain>
    </source>
</reference>
<feature type="domain" description="GH18" evidence="5">
    <location>
        <begin position="1"/>
        <end position="200"/>
    </location>
</feature>
<evidence type="ECO:0000256" key="2">
    <source>
        <dbReference type="ARBA" id="ARBA00022669"/>
    </source>
</evidence>
<feature type="transmembrane region" description="Helical" evidence="4">
    <location>
        <begin position="519"/>
        <end position="538"/>
    </location>
</feature>
<evidence type="ECO:0000259" key="5">
    <source>
        <dbReference type="PROSITE" id="PS51910"/>
    </source>
</evidence>
<comment type="similarity">
    <text evidence="1">Belongs to the glycosyl hydrolase 18 family. Chitinase class V subfamily.</text>
</comment>
<dbReference type="GO" id="GO:0008061">
    <property type="term" value="F:chitin binding"/>
    <property type="evidence" value="ECO:0007669"/>
    <property type="project" value="UniProtKB-KW"/>
</dbReference>
<evidence type="ECO:0000256" key="4">
    <source>
        <dbReference type="SAM" id="Phobius"/>
    </source>
</evidence>
<dbReference type="InterPro" id="IPR053214">
    <property type="entry name" value="LysM12-like"/>
</dbReference>
<keyword evidence="2" id="KW-0147">Chitin-binding</keyword>
<dbReference type="GO" id="GO:0005975">
    <property type="term" value="P:carbohydrate metabolic process"/>
    <property type="evidence" value="ECO:0007669"/>
    <property type="project" value="InterPro"/>
</dbReference>
<gene>
    <name evidence="6" type="ORF">C8A05DRAFT_20267</name>
</gene>
<dbReference type="PANTHER" id="PTHR47700:SF2">
    <property type="entry name" value="CHITINASE"/>
    <property type="match status" value="1"/>
</dbReference>
<dbReference type="SUPFAM" id="SSF51445">
    <property type="entry name" value="(Trans)glycosidases"/>
    <property type="match status" value="1"/>
</dbReference>
<dbReference type="Proteomes" id="UP001303889">
    <property type="component" value="Unassembled WGS sequence"/>
</dbReference>
<evidence type="ECO:0000313" key="6">
    <source>
        <dbReference type="EMBL" id="KAK3896844.1"/>
    </source>
</evidence>
<reference evidence="6" key="1">
    <citation type="journal article" date="2023" name="Mol. Phylogenet. Evol.">
        <title>Genome-scale phylogeny and comparative genomics of the fungal order Sordariales.</title>
        <authorList>
            <person name="Hensen N."/>
            <person name="Bonometti L."/>
            <person name="Westerberg I."/>
            <person name="Brannstrom I.O."/>
            <person name="Guillou S."/>
            <person name="Cros-Aarteil S."/>
            <person name="Calhoun S."/>
            <person name="Haridas S."/>
            <person name="Kuo A."/>
            <person name="Mondo S."/>
            <person name="Pangilinan J."/>
            <person name="Riley R."/>
            <person name="LaButti K."/>
            <person name="Andreopoulos B."/>
            <person name="Lipzen A."/>
            <person name="Chen C."/>
            <person name="Yan M."/>
            <person name="Daum C."/>
            <person name="Ng V."/>
            <person name="Clum A."/>
            <person name="Steindorff A."/>
            <person name="Ohm R.A."/>
            <person name="Martin F."/>
            <person name="Silar P."/>
            <person name="Natvig D.O."/>
            <person name="Lalanne C."/>
            <person name="Gautier V."/>
            <person name="Ament-Velasquez S.L."/>
            <person name="Kruys A."/>
            <person name="Hutchinson M.I."/>
            <person name="Powell A.J."/>
            <person name="Barry K."/>
            <person name="Miller A.N."/>
            <person name="Grigoriev I.V."/>
            <person name="Debuchy R."/>
            <person name="Gladieux P."/>
            <person name="Hiltunen Thoren M."/>
            <person name="Johannesson H."/>
        </authorList>
    </citation>
    <scope>NUCLEOTIDE SEQUENCE</scope>
    <source>
        <strain evidence="6">CBS 103.79</strain>
    </source>
</reference>
<sequence length="647" mass="72005">ASFWYLKPFPIKQMATLVNYIVFMTYDLHGQWDAGSAHTIDGCPAGNCVRSHINLTETKTTLAMLTKAGVPPSKIFVGESSYGRSFKLAQAGCEGPMCTFLGGRTSSQAAPGRCTGTGGYLANAEIDEIIDIYPDDAKSWHDGDTNSDMLLYGGGVEWVAYMTPLTKRTRRDYWKSMGFAGTVDWAVDLQSFTIDEQRGPNDDKDWDDEELPPPLSKCQDAAYATVDDVQNKGDIPFHCRPVYLAEVLSNTIKKAMTQYDDLIKSGYDRKFNTYADAVVEGGDKAVRTFMYDNGNKYFDCKVWEAMMCCKRCHYYYGQGDECRYCDDKYCGQWKPSCENRNNLGNCGAVDGWMTVEPECPPDYSKRAGHKSYDDYTQSIDWRPKESKKADFWADLYTAIGIEEKDIKFKDVQRRQCSRGEEVCRNSEWDFNFPVTEGFQRADVLNPKDVVQKAYKGLQGFVKELPAAVAQMRENRYMGSAMDLVDAIALPVFMVEQAVSAIQEISDTVDEWDRQKRESIILIFLTAIFFFVPVVGELAGMVASLANVARIMTTLGVVGSAALDVYGVVSSANNGPLDIFGLVLAPLAVLDAAQMAKAAARARSMKQDEVQKLGSTVAAKLTTVRKHMAPVCTLPTKRDIDIFAASLR</sequence>
<keyword evidence="7" id="KW-1185">Reference proteome</keyword>
<dbReference type="InterPro" id="IPR001223">
    <property type="entry name" value="Glyco_hydro18_cat"/>
</dbReference>
<comment type="caution">
    <text evidence="6">The sequence shown here is derived from an EMBL/GenBank/DDBJ whole genome shotgun (WGS) entry which is preliminary data.</text>
</comment>
<dbReference type="InterPro" id="IPR029070">
    <property type="entry name" value="Chitinase_insertion_sf"/>
</dbReference>
<name>A0AAN6MAJ2_9PEZI</name>
<evidence type="ECO:0000256" key="3">
    <source>
        <dbReference type="ARBA" id="ARBA00023026"/>
    </source>
</evidence>
<keyword evidence="3" id="KW-0843">Virulence</keyword>
<dbReference type="EMBL" id="MU856373">
    <property type="protein sequence ID" value="KAK3896844.1"/>
    <property type="molecule type" value="Genomic_DNA"/>
</dbReference>
<evidence type="ECO:0000313" key="7">
    <source>
        <dbReference type="Proteomes" id="UP001303889"/>
    </source>
</evidence>
<keyword evidence="4" id="KW-0812">Transmembrane</keyword>
<dbReference type="InterPro" id="IPR017853">
    <property type="entry name" value="GH"/>
</dbReference>
<keyword evidence="4" id="KW-0472">Membrane</keyword>